<keyword evidence="1" id="KW-0808">Transferase</keyword>
<evidence type="ECO:0000313" key="9">
    <source>
        <dbReference type="Proteomes" id="UP000825935"/>
    </source>
</evidence>
<dbReference type="GO" id="GO:0005524">
    <property type="term" value="F:ATP binding"/>
    <property type="evidence" value="ECO:0007669"/>
    <property type="project" value="UniProtKB-UniRule"/>
</dbReference>
<feature type="region of interest" description="Disordered" evidence="6">
    <location>
        <begin position="527"/>
        <end position="568"/>
    </location>
</feature>
<sequence>MSIKSVAASANERQYKVRGRLWNVGPRYILHEHVGGGSYGDVCRATDLETHQTVALKRVPDVLCCPLLAKRVLREVCIMRRLSHPHVILLTDVFTYPSLESQDGLDLYIATEFADGGDIYHLKTPVSISDVKLLLWQLLAGVKYLHSCRVWHRDIKSENILLRSGLHVKICDFGLSRSAEEDKLGFEVAQISVNGKTKPANKALTRQYTKMVVTPSYRAPEVIMSRGQYNSTIDIWSIGCIFWELLMRSINRQNRGVLANPLFGVCGEPITPEAGEKYAKDAYSPLAEQLDVIFDVIGTPCWKDIEGIPSQSWRAYLMGLPGRAGNLTKNLIGRVDDDAIDLLTRMLAFDPARRCTAEEALSHAYFKSMNMPADSSQAVSEDLTSAIATGSLWKIRDPSNALAQIERELESSERDVDGGRNKLIFLLTSEIQQQQQQNLMQRSLLCSLATAKLQLLQQREMITLAPHMIVVNQPSAATPSQTLMLAPLQSSAISCKVETEAATCCACDFCAKPQGNTSTVNDIRGAKKVQDSRGSLQMKLSSQPDKTESSITNLDAQPKRARGSASKIPRAPVPVKYTKIPWIKVENTVDSGTVNVSSTTSNDHVEINFFPRRSPRFREGASLTIS</sequence>
<dbReference type="InterPro" id="IPR011009">
    <property type="entry name" value="Kinase-like_dom_sf"/>
</dbReference>
<accession>A0A8T2VA88</accession>
<evidence type="ECO:0000313" key="8">
    <source>
        <dbReference type="EMBL" id="KAH7445411.1"/>
    </source>
</evidence>
<feature type="domain" description="Protein kinase" evidence="7">
    <location>
        <begin position="28"/>
        <end position="366"/>
    </location>
</feature>
<evidence type="ECO:0000256" key="3">
    <source>
        <dbReference type="ARBA" id="ARBA00022777"/>
    </source>
</evidence>
<dbReference type="InterPro" id="IPR008271">
    <property type="entry name" value="Ser/Thr_kinase_AS"/>
</dbReference>
<organism evidence="8 9">
    <name type="scientific">Ceratopteris richardii</name>
    <name type="common">Triangle waterfern</name>
    <dbReference type="NCBI Taxonomy" id="49495"/>
    <lineage>
        <taxon>Eukaryota</taxon>
        <taxon>Viridiplantae</taxon>
        <taxon>Streptophyta</taxon>
        <taxon>Embryophyta</taxon>
        <taxon>Tracheophyta</taxon>
        <taxon>Polypodiopsida</taxon>
        <taxon>Polypodiidae</taxon>
        <taxon>Polypodiales</taxon>
        <taxon>Pteridineae</taxon>
        <taxon>Pteridaceae</taxon>
        <taxon>Parkerioideae</taxon>
        <taxon>Ceratopteris</taxon>
    </lineage>
</organism>
<evidence type="ECO:0000259" key="7">
    <source>
        <dbReference type="PROSITE" id="PS50011"/>
    </source>
</evidence>
<dbReference type="AlphaFoldDB" id="A0A8T2VA88"/>
<dbReference type="SMART" id="SM00220">
    <property type="entry name" value="S_TKc"/>
    <property type="match status" value="1"/>
</dbReference>
<comment type="caution">
    <text evidence="8">The sequence shown here is derived from an EMBL/GenBank/DDBJ whole genome shotgun (WGS) entry which is preliminary data.</text>
</comment>
<dbReference type="GO" id="GO:0004672">
    <property type="term" value="F:protein kinase activity"/>
    <property type="evidence" value="ECO:0007669"/>
    <property type="project" value="InterPro"/>
</dbReference>
<name>A0A8T2VA88_CERRI</name>
<protein>
    <recommendedName>
        <fullName evidence="7">Protein kinase domain-containing protein</fullName>
    </recommendedName>
</protein>
<dbReference type="PROSITE" id="PS50011">
    <property type="entry name" value="PROTEIN_KINASE_DOM"/>
    <property type="match status" value="1"/>
</dbReference>
<dbReference type="Pfam" id="PF00069">
    <property type="entry name" value="Pkinase"/>
    <property type="match status" value="1"/>
</dbReference>
<keyword evidence="2 5" id="KW-0547">Nucleotide-binding</keyword>
<dbReference type="OrthoDB" id="248923at2759"/>
<feature type="compositionally biased region" description="Polar residues" evidence="6">
    <location>
        <begin position="532"/>
        <end position="555"/>
    </location>
</feature>
<dbReference type="PROSITE" id="PS00107">
    <property type="entry name" value="PROTEIN_KINASE_ATP"/>
    <property type="match status" value="1"/>
</dbReference>
<evidence type="ECO:0000256" key="5">
    <source>
        <dbReference type="PROSITE-ProRule" id="PRU10141"/>
    </source>
</evidence>
<dbReference type="PROSITE" id="PS00108">
    <property type="entry name" value="PROTEIN_KINASE_ST"/>
    <property type="match status" value="1"/>
</dbReference>
<dbReference type="InterPro" id="IPR017441">
    <property type="entry name" value="Protein_kinase_ATP_BS"/>
</dbReference>
<reference evidence="8" key="1">
    <citation type="submission" date="2021-08" db="EMBL/GenBank/DDBJ databases">
        <title>WGS assembly of Ceratopteris richardii.</title>
        <authorList>
            <person name="Marchant D.B."/>
            <person name="Chen G."/>
            <person name="Jenkins J."/>
            <person name="Shu S."/>
            <person name="Leebens-Mack J."/>
            <person name="Grimwood J."/>
            <person name="Schmutz J."/>
            <person name="Soltis P."/>
            <person name="Soltis D."/>
            <person name="Chen Z.-H."/>
        </authorList>
    </citation>
    <scope>NUCLEOTIDE SEQUENCE</scope>
    <source>
        <strain evidence="8">Whitten #5841</strain>
        <tissue evidence="8">Leaf</tissue>
    </source>
</reference>
<dbReference type="EMBL" id="CM035406">
    <property type="protein sequence ID" value="KAH7445411.1"/>
    <property type="molecule type" value="Genomic_DNA"/>
</dbReference>
<keyword evidence="4 5" id="KW-0067">ATP-binding</keyword>
<dbReference type="InterPro" id="IPR000719">
    <property type="entry name" value="Prot_kinase_dom"/>
</dbReference>
<dbReference type="OMA" id="QQREMIT"/>
<gene>
    <name evidence="8" type="ORF">KP509_01G007600</name>
</gene>
<evidence type="ECO:0000256" key="4">
    <source>
        <dbReference type="ARBA" id="ARBA00022840"/>
    </source>
</evidence>
<dbReference type="Gene3D" id="3.30.200.20">
    <property type="entry name" value="Phosphorylase Kinase, domain 1"/>
    <property type="match status" value="1"/>
</dbReference>
<evidence type="ECO:0000256" key="1">
    <source>
        <dbReference type="ARBA" id="ARBA00022679"/>
    </source>
</evidence>
<dbReference type="SUPFAM" id="SSF56112">
    <property type="entry name" value="Protein kinase-like (PK-like)"/>
    <property type="match status" value="1"/>
</dbReference>
<proteinExistence type="predicted"/>
<dbReference type="InterPro" id="IPR050117">
    <property type="entry name" value="MAPK"/>
</dbReference>
<keyword evidence="9" id="KW-1185">Reference proteome</keyword>
<dbReference type="PANTHER" id="PTHR24055">
    <property type="entry name" value="MITOGEN-ACTIVATED PROTEIN KINASE"/>
    <property type="match status" value="1"/>
</dbReference>
<evidence type="ECO:0000256" key="2">
    <source>
        <dbReference type="ARBA" id="ARBA00022741"/>
    </source>
</evidence>
<evidence type="ECO:0000256" key="6">
    <source>
        <dbReference type="SAM" id="MobiDB-lite"/>
    </source>
</evidence>
<keyword evidence="3" id="KW-0418">Kinase</keyword>
<feature type="binding site" evidence="5">
    <location>
        <position position="57"/>
    </location>
    <ligand>
        <name>ATP</name>
        <dbReference type="ChEBI" id="CHEBI:30616"/>
    </ligand>
</feature>
<dbReference type="Gene3D" id="1.10.510.10">
    <property type="entry name" value="Transferase(Phosphotransferase) domain 1"/>
    <property type="match status" value="1"/>
</dbReference>
<dbReference type="Proteomes" id="UP000825935">
    <property type="component" value="Chromosome 1"/>
</dbReference>